<dbReference type="AlphaFoldDB" id="A0A2P2Q1R1"/>
<protein>
    <submittedName>
        <fullName evidence="1">Uncharacterized protein</fullName>
    </submittedName>
</protein>
<proteinExistence type="predicted"/>
<dbReference type="EMBL" id="GGEC01080398">
    <property type="protein sequence ID" value="MBX60882.1"/>
    <property type="molecule type" value="Transcribed_RNA"/>
</dbReference>
<evidence type="ECO:0000313" key="1">
    <source>
        <dbReference type="EMBL" id="MBX60882.1"/>
    </source>
</evidence>
<organism evidence="1">
    <name type="scientific">Rhizophora mucronata</name>
    <name type="common">Asiatic mangrove</name>
    <dbReference type="NCBI Taxonomy" id="61149"/>
    <lineage>
        <taxon>Eukaryota</taxon>
        <taxon>Viridiplantae</taxon>
        <taxon>Streptophyta</taxon>
        <taxon>Embryophyta</taxon>
        <taxon>Tracheophyta</taxon>
        <taxon>Spermatophyta</taxon>
        <taxon>Magnoliopsida</taxon>
        <taxon>eudicotyledons</taxon>
        <taxon>Gunneridae</taxon>
        <taxon>Pentapetalae</taxon>
        <taxon>rosids</taxon>
        <taxon>fabids</taxon>
        <taxon>Malpighiales</taxon>
        <taxon>Rhizophoraceae</taxon>
        <taxon>Rhizophora</taxon>
    </lineage>
</organism>
<reference evidence="1" key="1">
    <citation type="submission" date="2018-02" db="EMBL/GenBank/DDBJ databases">
        <title>Rhizophora mucronata_Transcriptome.</title>
        <authorList>
            <person name="Meera S.P."/>
            <person name="Sreeshan A."/>
            <person name="Augustine A."/>
        </authorList>
    </citation>
    <scope>NUCLEOTIDE SEQUENCE</scope>
    <source>
        <tissue evidence="1">Leaf</tissue>
    </source>
</reference>
<sequence length="24" mass="2612">MTSSSSSMVKSEIEKFDGNTSFVL</sequence>
<name>A0A2P2Q1R1_RHIMU</name>
<accession>A0A2P2Q1R1</accession>